<evidence type="ECO:0000256" key="3">
    <source>
        <dbReference type="ARBA" id="ARBA00022723"/>
    </source>
</evidence>
<dbReference type="GO" id="GO:0046872">
    <property type="term" value="F:metal ion binding"/>
    <property type="evidence" value="ECO:0007669"/>
    <property type="project" value="UniProtKB-KW"/>
</dbReference>
<sequence>MEPLPAARIAALTPSDVEVRFYDDRMERIPLDEPTDLVAISVETYTAMRSYQIASEYRNRRVPVVMGGFHATLCPDEVARYAEAVVVGEADTAWPLLIDDFQHGKLKKVYHGKSETSLSNIHFDRSIFRDKRYLPIGL</sequence>
<keyword evidence="5" id="KW-0411">Iron-sulfur</keyword>
<keyword evidence="3" id="KW-0479">Metal-binding</keyword>
<comment type="cofactor">
    <cofactor evidence="1">
        <name>[4Fe-4S] cluster</name>
        <dbReference type="ChEBI" id="CHEBI:49883"/>
    </cofactor>
</comment>
<evidence type="ECO:0000313" key="7">
    <source>
        <dbReference type="EMBL" id="SVB34768.1"/>
    </source>
</evidence>
<keyword evidence="2" id="KW-0949">S-adenosyl-L-methionine</keyword>
<dbReference type="Gene3D" id="3.40.50.280">
    <property type="entry name" value="Cobalamin-binding domain"/>
    <property type="match status" value="1"/>
</dbReference>
<dbReference type="InterPro" id="IPR051198">
    <property type="entry name" value="BchE-like"/>
</dbReference>
<evidence type="ECO:0000256" key="5">
    <source>
        <dbReference type="ARBA" id="ARBA00023014"/>
    </source>
</evidence>
<evidence type="ECO:0000256" key="1">
    <source>
        <dbReference type="ARBA" id="ARBA00001966"/>
    </source>
</evidence>
<dbReference type="GO" id="GO:0005829">
    <property type="term" value="C:cytosol"/>
    <property type="evidence" value="ECO:0007669"/>
    <property type="project" value="TreeGrafter"/>
</dbReference>
<dbReference type="PROSITE" id="PS51332">
    <property type="entry name" value="B12_BINDING"/>
    <property type="match status" value="1"/>
</dbReference>
<dbReference type="EMBL" id="UINC01038165">
    <property type="protein sequence ID" value="SVB34768.1"/>
    <property type="molecule type" value="Genomic_DNA"/>
</dbReference>
<organism evidence="7">
    <name type="scientific">marine metagenome</name>
    <dbReference type="NCBI Taxonomy" id="408172"/>
    <lineage>
        <taxon>unclassified sequences</taxon>
        <taxon>metagenomes</taxon>
        <taxon>ecological metagenomes</taxon>
    </lineage>
</organism>
<keyword evidence="4" id="KW-0408">Iron</keyword>
<dbReference type="GO" id="GO:0031419">
    <property type="term" value="F:cobalamin binding"/>
    <property type="evidence" value="ECO:0007669"/>
    <property type="project" value="InterPro"/>
</dbReference>
<dbReference type="InterPro" id="IPR006158">
    <property type="entry name" value="Cobalamin-bd"/>
</dbReference>
<feature type="domain" description="B12-binding" evidence="6">
    <location>
        <begin position="1"/>
        <end position="108"/>
    </location>
</feature>
<protein>
    <recommendedName>
        <fullName evidence="6">B12-binding domain-containing protein</fullName>
    </recommendedName>
</protein>
<proteinExistence type="predicted"/>
<name>A0A382D8H8_9ZZZZ</name>
<accession>A0A382D8H8</accession>
<evidence type="ECO:0000259" key="6">
    <source>
        <dbReference type="PROSITE" id="PS51332"/>
    </source>
</evidence>
<dbReference type="PANTHER" id="PTHR43409:SF7">
    <property type="entry name" value="BLL1977 PROTEIN"/>
    <property type="match status" value="1"/>
</dbReference>
<dbReference type="PANTHER" id="PTHR43409">
    <property type="entry name" value="ANAEROBIC MAGNESIUM-PROTOPORPHYRIN IX MONOMETHYL ESTER CYCLASE-RELATED"/>
    <property type="match status" value="1"/>
</dbReference>
<reference evidence="7" key="1">
    <citation type="submission" date="2018-05" db="EMBL/GenBank/DDBJ databases">
        <authorList>
            <person name="Lanie J.A."/>
            <person name="Ng W.-L."/>
            <person name="Kazmierczak K.M."/>
            <person name="Andrzejewski T.M."/>
            <person name="Davidsen T.M."/>
            <person name="Wayne K.J."/>
            <person name="Tettelin H."/>
            <person name="Glass J.I."/>
            <person name="Rusch D."/>
            <person name="Podicherti R."/>
            <person name="Tsui H.-C.T."/>
            <person name="Winkler M.E."/>
        </authorList>
    </citation>
    <scope>NUCLEOTIDE SEQUENCE</scope>
</reference>
<dbReference type="AlphaFoldDB" id="A0A382D8H8"/>
<dbReference type="Pfam" id="PF02310">
    <property type="entry name" value="B12-binding"/>
    <property type="match status" value="1"/>
</dbReference>
<evidence type="ECO:0000256" key="4">
    <source>
        <dbReference type="ARBA" id="ARBA00023004"/>
    </source>
</evidence>
<feature type="non-terminal residue" evidence="7">
    <location>
        <position position="138"/>
    </location>
</feature>
<dbReference type="GO" id="GO:0051536">
    <property type="term" value="F:iron-sulfur cluster binding"/>
    <property type="evidence" value="ECO:0007669"/>
    <property type="project" value="UniProtKB-KW"/>
</dbReference>
<evidence type="ECO:0000256" key="2">
    <source>
        <dbReference type="ARBA" id="ARBA00022691"/>
    </source>
</evidence>
<gene>
    <name evidence="7" type="ORF">METZ01_LOCUS187622</name>
</gene>